<dbReference type="FunFam" id="3.40.50.20:FF:000001">
    <property type="entry name" value="Carbamoyl-phosphate synthase large chain"/>
    <property type="match status" value="1"/>
</dbReference>
<feature type="binding site" evidence="19">
    <location>
        <position position="299"/>
    </location>
    <ligand>
        <name>Mg(2+)</name>
        <dbReference type="ChEBI" id="CHEBI:18420"/>
        <label>1</label>
    </ligand>
</feature>
<comment type="cofactor">
    <cofactor evidence="19">
        <name>Mg(2+)</name>
        <dbReference type="ChEBI" id="CHEBI:18420"/>
    </cofactor>
    <cofactor evidence="19">
        <name>Mn(2+)</name>
        <dbReference type="ChEBI" id="CHEBI:29035"/>
    </cofactor>
    <text evidence="19">Binds 4 Mg(2+) or Mn(2+) ions per subunit.</text>
</comment>
<dbReference type="GO" id="GO:0044205">
    <property type="term" value="P:'de novo' UMP biosynthetic process"/>
    <property type="evidence" value="ECO:0007669"/>
    <property type="project" value="UniProtKB-UniRule"/>
</dbReference>
<feature type="binding site" evidence="19">
    <location>
        <position position="852"/>
    </location>
    <ligand>
        <name>Mg(2+)</name>
        <dbReference type="ChEBI" id="CHEBI:18420"/>
        <label>3</label>
    </ligand>
</feature>
<keyword evidence="12" id="KW-0460">Magnesium</keyword>
<feature type="binding site" evidence="19">
    <location>
        <position position="720"/>
    </location>
    <ligand>
        <name>ATP</name>
        <dbReference type="ChEBI" id="CHEBI:30616"/>
        <label>2</label>
    </ligand>
</feature>
<dbReference type="Pfam" id="PF02142">
    <property type="entry name" value="MGS"/>
    <property type="match status" value="1"/>
</dbReference>
<dbReference type="Pfam" id="PF02786">
    <property type="entry name" value="CPSase_L_D2"/>
    <property type="match status" value="2"/>
</dbReference>
<dbReference type="Proteomes" id="UP000318709">
    <property type="component" value="Chromosome"/>
</dbReference>
<comment type="domain">
    <text evidence="19">The large subunit is composed of 2 ATP-grasp domains that are involved in binding the 2 ATP molecules needed for carbamoyl phosphate synthesis. The N-terminal ATP-grasp domain (referred to as the carboxyphosphate synthetic component) catalyzes the ATP-dependent phosphorylation of hydrogencarbonate to carboxyphosphate and the subsequent nucleophilic attack by ammonia to form a carbamate intermediate. The C-terminal ATP-grasp domain (referred to as the carbamoyl phosphate synthetic component) then catalyzes the phosphorylation of carbamate with the second ATP to form the end product carbamoyl phosphate. The reactive and unstable enzyme intermediates are sequentially channeled from one active site to the next through the interior of the protein over a distance of at least 96 A.</text>
</comment>
<feature type="binding site" evidence="19">
    <location>
        <position position="798"/>
    </location>
    <ligand>
        <name>ATP</name>
        <dbReference type="ChEBI" id="CHEBI:30616"/>
        <label>2</label>
    </ligand>
</feature>
<dbReference type="Pfam" id="PF02787">
    <property type="entry name" value="CPSase_L_D3"/>
    <property type="match status" value="1"/>
</dbReference>
<dbReference type="EMBL" id="CP038231">
    <property type="protein sequence ID" value="QDH13113.1"/>
    <property type="molecule type" value="Genomic_DNA"/>
</dbReference>
<accession>A0A4Y6U6W1</accession>
<feature type="binding site" evidence="19">
    <location>
        <position position="854"/>
    </location>
    <ligand>
        <name>Mg(2+)</name>
        <dbReference type="ChEBI" id="CHEBI:18420"/>
        <label>4</label>
    </ligand>
</feature>
<feature type="binding site" evidence="19">
    <location>
        <position position="763"/>
    </location>
    <ligand>
        <name>ATP</name>
        <dbReference type="ChEBI" id="CHEBI:30616"/>
        <label>2</label>
    </ligand>
</feature>
<dbReference type="NCBIfam" id="TIGR01369">
    <property type="entry name" value="CPSaseII_lrg"/>
    <property type="match status" value="1"/>
</dbReference>
<feature type="binding site" evidence="19">
    <location>
        <position position="285"/>
    </location>
    <ligand>
        <name>Mn(2+)</name>
        <dbReference type="ChEBI" id="CHEBI:29035"/>
        <label>1</label>
    </ligand>
</feature>
<dbReference type="GO" id="GO:0046872">
    <property type="term" value="F:metal ion binding"/>
    <property type="evidence" value="ECO:0007669"/>
    <property type="project" value="UniProtKB-KW"/>
</dbReference>
<dbReference type="UniPathway" id="UPA00070">
    <property type="reaction ID" value="UER00115"/>
</dbReference>
<dbReference type="SMART" id="SM01096">
    <property type="entry name" value="CPSase_L_D3"/>
    <property type="match status" value="1"/>
</dbReference>
<keyword evidence="8" id="KW-0479">Metal-binding</keyword>
<dbReference type="InterPro" id="IPR011761">
    <property type="entry name" value="ATP-grasp"/>
</dbReference>
<feature type="binding site" evidence="19">
    <location>
        <position position="242"/>
    </location>
    <ligand>
        <name>ATP</name>
        <dbReference type="ChEBI" id="CHEBI:30616"/>
        <label>1</label>
    </ligand>
</feature>
<comment type="cofactor">
    <cofactor evidence="1">
        <name>Mn(2+)</name>
        <dbReference type="ChEBI" id="CHEBI:29035"/>
    </cofactor>
</comment>
<feature type="binding site" evidence="19">
    <location>
        <position position="243"/>
    </location>
    <ligand>
        <name>ATP</name>
        <dbReference type="ChEBI" id="CHEBI:30616"/>
        <label>1</label>
    </ligand>
</feature>
<dbReference type="UniPathway" id="UPA00068">
    <property type="reaction ID" value="UER00171"/>
</dbReference>
<evidence type="ECO:0000256" key="7">
    <source>
        <dbReference type="ARBA" id="ARBA00022605"/>
    </source>
</evidence>
<feature type="binding site" evidence="19">
    <location>
        <position position="840"/>
    </location>
    <ligand>
        <name>ATP</name>
        <dbReference type="ChEBI" id="CHEBI:30616"/>
        <label>2</label>
    </ligand>
</feature>
<evidence type="ECO:0000259" key="20">
    <source>
        <dbReference type="PROSITE" id="PS50975"/>
    </source>
</evidence>
<evidence type="ECO:0000256" key="2">
    <source>
        <dbReference type="ARBA" id="ARBA00004812"/>
    </source>
</evidence>
<feature type="binding site" evidence="19">
    <location>
        <position position="241"/>
    </location>
    <ligand>
        <name>ATP</name>
        <dbReference type="ChEBI" id="CHEBI:30616"/>
        <label>1</label>
    </ligand>
</feature>
<evidence type="ECO:0000256" key="9">
    <source>
        <dbReference type="ARBA" id="ARBA00022737"/>
    </source>
</evidence>
<dbReference type="InterPro" id="IPR033937">
    <property type="entry name" value="MGS_CPS_CarB"/>
</dbReference>
<dbReference type="FunFam" id="3.30.470.20:FF:000013">
    <property type="entry name" value="Carbamoyl-phosphate synthase large chain"/>
    <property type="match status" value="1"/>
</dbReference>
<keyword evidence="11 19" id="KW-0067">ATP-binding</keyword>
<dbReference type="InterPro" id="IPR005479">
    <property type="entry name" value="CPAse_ATP-bd"/>
</dbReference>
<dbReference type="OrthoDB" id="9804197at2"/>
<dbReference type="PRINTS" id="PR00098">
    <property type="entry name" value="CPSASE"/>
</dbReference>
<dbReference type="EC" id="6.3.5.5" evidence="19"/>
<feature type="binding site" evidence="19">
    <location>
        <position position="215"/>
    </location>
    <ligand>
        <name>ATP</name>
        <dbReference type="ChEBI" id="CHEBI:30616"/>
        <label>1</label>
    </ligand>
</feature>
<feature type="binding site" evidence="19">
    <location>
        <position position="840"/>
    </location>
    <ligand>
        <name>Mn(2+)</name>
        <dbReference type="ChEBI" id="CHEBI:29035"/>
        <label>3</label>
    </ligand>
</feature>
<organism evidence="22 23">
    <name type="scientific">Formicincola oecophyllae</name>
    <dbReference type="NCBI Taxonomy" id="2558361"/>
    <lineage>
        <taxon>Bacteria</taxon>
        <taxon>Pseudomonadati</taxon>
        <taxon>Pseudomonadota</taxon>
        <taxon>Alphaproteobacteria</taxon>
        <taxon>Acetobacterales</taxon>
        <taxon>Acetobacteraceae</taxon>
        <taxon>Formicincola</taxon>
    </lineage>
</organism>
<evidence type="ECO:0000256" key="1">
    <source>
        <dbReference type="ARBA" id="ARBA00001936"/>
    </source>
</evidence>
<dbReference type="PANTHER" id="PTHR11405">
    <property type="entry name" value="CARBAMOYLTRANSFERASE FAMILY MEMBER"/>
    <property type="match status" value="1"/>
</dbReference>
<evidence type="ECO:0000313" key="22">
    <source>
        <dbReference type="EMBL" id="QDH13113.1"/>
    </source>
</evidence>
<dbReference type="Gene3D" id="3.30.470.20">
    <property type="entry name" value="ATP-grasp fold, B domain"/>
    <property type="match status" value="2"/>
</dbReference>
<dbReference type="InterPro" id="IPR036897">
    <property type="entry name" value="CarbamoylP_synth_lsu_oligo_sf"/>
</dbReference>
<comment type="catalytic activity">
    <reaction evidence="16 19">
        <text>hydrogencarbonate + L-glutamine + 2 ATP + H2O = carbamoyl phosphate + L-glutamate + 2 ADP + phosphate + 2 H(+)</text>
        <dbReference type="Rhea" id="RHEA:18633"/>
        <dbReference type="ChEBI" id="CHEBI:15377"/>
        <dbReference type="ChEBI" id="CHEBI:15378"/>
        <dbReference type="ChEBI" id="CHEBI:17544"/>
        <dbReference type="ChEBI" id="CHEBI:29985"/>
        <dbReference type="ChEBI" id="CHEBI:30616"/>
        <dbReference type="ChEBI" id="CHEBI:43474"/>
        <dbReference type="ChEBI" id="CHEBI:58228"/>
        <dbReference type="ChEBI" id="CHEBI:58359"/>
        <dbReference type="ChEBI" id="CHEBI:456216"/>
        <dbReference type="EC" id="6.3.5.5"/>
    </reaction>
</comment>
<reference evidence="22 23" key="1">
    <citation type="submission" date="2019-03" db="EMBL/GenBank/DDBJ databases">
        <title>The complete genome sequence of Swingsia_sp. F3b2 LMG30590(T).</title>
        <authorList>
            <person name="Chua K.-O."/>
            <person name="Chan K.-G."/>
            <person name="See-Too W.-S."/>
        </authorList>
    </citation>
    <scope>NUCLEOTIDE SEQUENCE [LARGE SCALE GENOMIC DNA]</scope>
    <source>
        <strain evidence="22 23">F3b2</strain>
    </source>
</reference>
<dbReference type="FunFam" id="3.40.50.20:FF:000003">
    <property type="entry name" value="Carbamoyl-phosphate synthase large chain"/>
    <property type="match status" value="1"/>
</dbReference>
<feature type="binding site" evidence="19">
    <location>
        <position position="299"/>
    </location>
    <ligand>
        <name>Mn(2+)</name>
        <dbReference type="ChEBI" id="CHEBI:29035"/>
        <label>1</label>
    </ligand>
</feature>
<feature type="binding site" evidence="19">
    <location>
        <position position="800"/>
    </location>
    <ligand>
        <name>ATP</name>
        <dbReference type="ChEBI" id="CHEBI:30616"/>
        <label>2</label>
    </ligand>
</feature>
<dbReference type="InterPro" id="IPR011607">
    <property type="entry name" value="MGS-like_dom"/>
</dbReference>
<dbReference type="PROSITE" id="PS51855">
    <property type="entry name" value="MGS"/>
    <property type="match status" value="1"/>
</dbReference>
<evidence type="ECO:0000259" key="21">
    <source>
        <dbReference type="PROSITE" id="PS51855"/>
    </source>
</evidence>
<feature type="region of interest" description="Allosteric domain" evidence="19">
    <location>
        <begin position="948"/>
        <end position="1091"/>
    </location>
</feature>
<feature type="binding site" evidence="19">
    <location>
        <position position="301"/>
    </location>
    <ligand>
        <name>Mg(2+)</name>
        <dbReference type="ChEBI" id="CHEBI:18420"/>
        <label>2</label>
    </ligand>
</feature>
<evidence type="ECO:0000256" key="18">
    <source>
        <dbReference type="ARBA" id="ARBA00062056"/>
    </source>
</evidence>
<evidence type="ECO:0000256" key="4">
    <source>
        <dbReference type="ARBA" id="ARBA00009799"/>
    </source>
</evidence>
<dbReference type="Pfam" id="PF25596">
    <property type="entry name" value="CPSase_L_D1"/>
    <property type="match status" value="2"/>
</dbReference>
<keyword evidence="23" id="KW-1185">Reference proteome</keyword>
<dbReference type="GO" id="GO:0006526">
    <property type="term" value="P:L-arginine biosynthetic process"/>
    <property type="evidence" value="ECO:0007669"/>
    <property type="project" value="UniProtKB-UniRule"/>
</dbReference>
<dbReference type="HAMAP" id="MF_01210_B">
    <property type="entry name" value="CPSase_L_chain_B"/>
    <property type="match status" value="1"/>
</dbReference>
<dbReference type="GO" id="GO:0004088">
    <property type="term" value="F:carbamoyl-phosphate synthase (glutamine-hydrolyzing) activity"/>
    <property type="evidence" value="ECO:0007669"/>
    <property type="project" value="UniProtKB-UniRule"/>
</dbReference>
<evidence type="ECO:0000256" key="13">
    <source>
        <dbReference type="ARBA" id="ARBA00022975"/>
    </source>
</evidence>
<dbReference type="PROSITE" id="PS50975">
    <property type="entry name" value="ATP_GRASP"/>
    <property type="match status" value="2"/>
</dbReference>
<dbReference type="KEGG" id="swf:E3E12_01645"/>
<dbReference type="FunFam" id="1.10.1030.10:FF:000002">
    <property type="entry name" value="Carbamoyl-phosphate synthase large chain"/>
    <property type="match status" value="1"/>
</dbReference>
<dbReference type="InterPro" id="IPR058047">
    <property type="entry name" value="CPSase_preATP-grasp"/>
</dbReference>
<dbReference type="HAMAP" id="MF_01210_A">
    <property type="entry name" value="CPSase_L_chain_A"/>
    <property type="match status" value="1"/>
</dbReference>
<feature type="binding site" evidence="19">
    <location>
        <position position="840"/>
    </location>
    <ligand>
        <name>Mg(2+)</name>
        <dbReference type="ChEBI" id="CHEBI:18420"/>
        <label>3</label>
    </ligand>
</feature>
<evidence type="ECO:0000256" key="10">
    <source>
        <dbReference type="ARBA" id="ARBA00022741"/>
    </source>
</evidence>
<feature type="binding site" evidence="19">
    <location>
        <position position="299"/>
    </location>
    <ligand>
        <name>Mg(2+)</name>
        <dbReference type="ChEBI" id="CHEBI:18420"/>
        <label>2</label>
    </ligand>
</feature>
<feature type="binding site" evidence="19">
    <location>
        <position position="299"/>
    </location>
    <ligand>
        <name>ATP</name>
        <dbReference type="ChEBI" id="CHEBI:30616"/>
        <label>1</label>
    </ligand>
</feature>
<dbReference type="SUPFAM" id="SSF52440">
    <property type="entry name" value="PreATP-grasp domain"/>
    <property type="match status" value="2"/>
</dbReference>
<dbReference type="AlphaFoldDB" id="A0A4Y6U6W1"/>
<dbReference type="GO" id="GO:0005524">
    <property type="term" value="F:ATP binding"/>
    <property type="evidence" value="ECO:0007669"/>
    <property type="project" value="UniProtKB-UniRule"/>
</dbReference>
<dbReference type="EC" id="6.3.4.16" evidence="19"/>
<dbReference type="GO" id="GO:0004087">
    <property type="term" value="F:carbamoyl-phosphate synthase (ammonia) activity"/>
    <property type="evidence" value="ECO:0007669"/>
    <property type="project" value="UniProtKB-EC"/>
</dbReference>
<dbReference type="SUPFAM" id="SSF48108">
    <property type="entry name" value="Carbamoyl phosphate synthetase, large subunit connection domain"/>
    <property type="match status" value="1"/>
</dbReference>
<feature type="domain" description="ATP-grasp" evidence="20">
    <location>
        <begin position="684"/>
        <end position="881"/>
    </location>
</feature>
<evidence type="ECO:0000256" key="17">
    <source>
        <dbReference type="ARBA" id="ARBA00057223"/>
    </source>
</evidence>
<dbReference type="RefSeq" id="WP_141442761.1">
    <property type="nucleotide sequence ID" value="NZ_CP038231.1"/>
</dbReference>
<keyword evidence="5 19" id="KW-0055">Arginine biosynthesis</keyword>
<evidence type="ECO:0000256" key="6">
    <source>
        <dbReference type="ARBA" id="ARBA00022598"/>
    </source>
</evidence>
<dbReference type="SUPFAM" id="SSF52335">
    <property type="entry name" value="Methylglyoxal synthase-like"/>
    <property type="match status" value="1"/>
</dbReference>
<feature type="binding site" evidence="19">
    <location>
        <position position="210"/>
    </location>
    <ligand>
        <name>ATP</name>
        <dbReference type="ChEBI" id="CHEBI:30616"/>
        <label>1</label>
    </ligand>
</feature>
<dbReference type="PROSITE" id="PS51257">
    <property type="entry name" value="PROKAR_LIPOPROTEIN"/>
    <property type="match status" value="1"/>
</dbReference>
<dbReference type="FunFam" id="3.30.470.20:FF:000007">
    <property type="entry name" value="Carbamoyl-phosphate synthase large chain"/>
    <property type="match status" value="1"/>
</dbReference>
<feature type="binding site" evidence="19">
    <location>
        <position position="852"/>
    </location>
    <ligand>
        <name>Mg(2+)</name>
        <dbReference type="ChEBI" id="CHEBI:18420"/>
        <label>4</label>
    </ligand>
</feature>
<dbReference type="NCBIfam" id="NF003671">
    <property type="entry name" value="PRK05294.1"/>
    <property type="match status" value="1"/>
</dbReference>
<feature type="binding site" evidence="19">
    <location>
        <position position="854"/>
    </location>
    <ligand>
        <name>Mn(2+)</name>
        <dbReference type="ChEBI" id="CHEBI:29035"/>
        <label>4</label>
    </ligand>
</feature>
<feature type="binding site" evidence="19">
    <location>
        <position position="301"/>
    </location>
    <ligand>
        <name>Mn(2+)</name>
        <dbReference type="ChEBI" id="CHEBI:29035"/>
        <label>2</label>
    </ligand>
</feature>
<keyword evidence="9 19" id="KW-0677">Repeat</keyword>
<evidence type="ECO:0000256" key="11">
    <source>
        <dbReference type="ARBA" id="ARBA00022840"/>
    </source>
</evidence>
<dbReference type="PANTHER" id="PTHR11405:SF53">
    <property type="entry name" value="CARBAMOYL-PHOSPHATE SYNTHASE [AMMONIA], MITOCHONDRIAL"/>
    <property type="match status" value="1"/>
</dbReference>
<feature type="binding site" evidence="19">
    <location>
        <position position="129"/>
    </location>
    <ligand>
        <name>ATP</name>
        <dbReference type="ChEBI" id="CHEBI:30616"/>
        <label>1</label>
    </ligand>
</feature>
<feature type="binding site" evidence="19">
    <location>
        <position position="852"/>
    </location>
    <ligand>
        <name>Mn(2+)</name>
        <dbReference type="ChEBI" id="CHEBI:29035"/>
        <label>4</label>
    </ligand>
</feature>
<protein>
    <recommendedName>
        <fullName evidence="19">Carbamoyl phosphate synthase large chain</fullName>
        <ecNumber evidence="19">6.3.4.16</ecNumber>
        <ecNumber evidence="19">6.3.5.5</ecNumber>
    </recommendedName>
    <alternativeName>
        <fullName evidence="19">Carbamoyl phosphate synthetase ammonia chain</fullName>
    </alternativeName>
</protein>
<dbReference type="PROSITE" id="PS00867">
    <property type="entry name" value="CPSASE_2"/>
    <property type="match status" value="2"/>
</dbReference>
<feature type="binding site" evidence="19">
    <location>
        <position position="799"/>
    </location>
    <ligand>
        <name>ATP</name>
        <dbReference type="ChEBI" id="CHEBI:30616"/>
        <label>2</label>
    </ligand>
</feature>
<comment type="function">
    <text evidence="17 19">Large subunit of the glutamine-dependent carbamoyl phosphate synthetase (CPSase). CPSase catalyzes the formation of carbamoyl phosphate from the ammonia moiety of glutamine, carbonate, and phosphate donated by ATP, constituting the first step of 2 biosynthetic pathways, one leading to arginine and/or urea and the other to pyrimidine nucleotides. The large subunit (synthetase) binds the substrates ammonia (free or transferred from glutamine from the small subunit), hydrogencarbonate and ATP and carries out an ATP-coupled ligase reaction, activating hydrogencarbonate by forming carboxy phosphate which reacts with ammonia to form carbamoyl phosphate.</text>
</comment>
<dbReference type="GO" id="GO:0006541">
    <property type="term" value="P:glutamine metabolic process"/>
    <property type="evidence" value="ECO:0007669"/>
    <property type="project" value="TreeGrafter"/>
</dbReference>
<dbReference type="Gene3D" id="3.40.50.20">
    <property type="match status" value="2"/>
</dbReference>
<evidence type="ECO:0000256" key="15">
    <source>
        <dbReference type="ARBA" id="ARBA00047359"/>
    </source>
</evidence>
<keyword evidence="14" id="KW-0464">Manganese</keyword>
<comment type="subunit">
    <text evidence="18 19">Composed of two chains; the small (or glutamine) chain promotes the hydrolysis of glutamine to ammonia, which is used by the large (or ammonia) chain to synthesize carbamoyl phosphate. Tetramer of heterodimers (alpha,beta)4.</text>
</comment>
<feature type="binding site" evidence="19">
    <location>
        <position position="176"/>
    </location>
    <ligand>
        <name>ATP</name>
        <dbReference type="ChEBI" id="CHEBI:30616"/>
        <label>1</label>
    </ligand>
</feature>
<sequence>MPKRTDIKSVLIIGAGPIVIGQACEFDYSGAQACKALKEEGYRVILLNSNPATIMTDPELADATYVEPITPEFVERIILKEKPDAVLPTMGGQTALNAAMALDKSGFLKKHNVELIGARADVIDRAEDRLKFRETMDKCGIESPRSVIAHSLEEARAALEETGLPAIIRPSFTMGGSGGGIAYNREEFERIVTGGLDASPTTEVLVEESIIGWKEYEMEVVRDKADNCIIVCSIENIDPMGIHTGDSITVAPALTLTDKEYQRMRDASIACLRAIGVETGGSNVQFGVNPKDGRMVVIEMNPRVSRSSALASKATGFPIAAVAAKLAVGYTLDELSNDITGVTPASFEPSIDYVVTKIPRFTFEKFPNTPALLSTSMKSVGEAMAVGRTLAESLQKGLRSMETGLNGLDPVEAPGDGSHDAYRAALTEPRPGRILMVAQAIRAGLPLDEIQRACHFDMWFLRQLEQIVRAEGKLASEGVPQNPTELRAVKAMGFSDARIAELTNQTPSTIATLREEMHVHPVYRRIDTCAAEFATHTDYFYATYEGGLNEPHCEAEPTARRKVVILGGGPNRIGQGIEFDYCCVHAAYALRDAGIETIMVNCNPETVSTDYDTSDRLYFEPLTAEDVIALIRKEQQNGTVLGCIVQYGGQTPLKLSKALEEAGIPILGTPVDAIDRAEDRERFQAMLKKLGLRQPRNAIARTPEETLEKAEEVGYPVVARPSYVLGGRAMEIVHDRAGLTRYLDTVLRAAGDEVSAGPVLLDHYLNDAIEADVDCVADGDHGDVYVAGVMEHIEEAGIHSGDSACSLPPYTLSPALVAELKSQTAAMARELGIKGLMNVQFAIKDGEVFVLEVNPRASRTVPFVSKATGVPVAQVGARVMAGAKLADFALEGRPSRPHVAVKEAVFPFNRFPGTDTILGPEMRSTGEVMGLAPQFDMAFAKSQLAAGVELPKAGTVFISVRDSDKKAITAVARKLADMGFKLMATQGTARHLEKEGLKVIPANKVLEGRPHCVDAMRDGDVQLVINTSTSGQSAHDSYDIRRTALTMGIPHYTTIAGARAAAYGIAVLRDGTPEVAPLQSYFPEPFRGTGH</sequence>
<dbReference type="InterPro" id="IPR005483">
    <property type="entry name" value="CPSase_dom"/>
</dbReference>
<evidence type="ECO:0000256" key="19">
    <source>
        <dbReference type="HAMAP-Rule" id="MF_01210"/>
    </source>
</evidence>
<evidence type="ECO:0000313" key="23">
    <source>
        <dbReference type="Proteomes" id="UP000318709"/>
    </source>
</evidence>
<feature type="binding site" evidence="19">
    <location>
        <position position="285"/>
    </location>
    <ligand>
        <name>Mg(2+)</name>
        <dbReference type="ChEBI" id="CHEBI:18420"/>
        <label>1</label>
    </ligand>
</feature>
<dbReference type="SUPFAM" id="SSF56059">
    <property type="entry name" value="Glutathione synthetase ATP-binding domain-like"/>
    <property type="match status" value="2"/>
</dbReference>
<feature type="domain" description="ATP-grasp" evidence="20">
    <location>
        <begin position="133"/>
        <end position="328"/>
    </location>
</feature>
<feature type="binding site" evidence="19">
    <location>
        <position position="770"/>
    </location>
    <ligand>
        <name>ATP</name>
        <dbReference type="ChEBI" id="CHEBI:30616"/>
        <label>2</label>
    </ligand>
</feature>
<dbReference type="NCBIfam" id="NF009455">
    <property type="entry name" value="PRK12815.1"/>
    <property type="match status" value="1"/>
</dbReference>
<proteinExistence type="inferred from homology"/>
<dbReference type="InterPro" id="IPR006275">
    <property type="entry name" value="CPSase_lsu"/>
</dbReference>
<evidence type="ECO:0000256" key="8">
    <source>
        <dbReference type="ARBA" id="ARBA00022723"/>
    </source>
</evidence>
<dbReference type="CDD" id="cd01424">
    <property type="entry name" value="MGS_CPS_II"/>
    <property type="match status" value="1"/>
</dbReference>
<dbReference type="GO" id="GO:0005737">
    <property type="term" value="C:cytoplasm"/>
    <property type="evidence" value="ECO:0007669"/>
    <property type="project" value="TreeGrafter"/>
</dbReference>
<comment type="similarity">
    <text evidence="4 19">Belongs to the CarB family.</text>
</comment>
<keyword evidence="6 19" id="KW-0436">Ligase</keyword>
<dbReference type="Gene3D" id="1.10.1030.10">
    <property type="entry name" value="Carbamoyl-phosphate synthetase, large subunit oligomerisation domain"/>
    <property type="match status" value="1"/>
</dbReference>
<dbReference type="InterPro" id="IPR036914">
    <property type="entry name" value="MGS-like_dom_sf"/>
</dbReference>
<feature type="region of interest" description="Carboxyphosphate synthetic domain" evidence="19">
    <location>
        <begin position="1"/>
        <end position="402"/>
    </location>
</feature>
<feature type="domain" description="MGS-like" evidence="21">
    <location>
        <begin position="948"/>
        <end position="1088"/>
    </location>
</feature>
<comment type="catalytic activity">
    <reaction evidence="15 19">
        <text>hydrogencarbonate + NH4(+) + 2 ATP = carbamoyl phosphate + 2 ADP + phosphate + 2 H(+)</text>
        <dbReference type="Rhea" id="RHEA:18029"/>
        <dbReference type="ChEBI" id="CHEBI:15378"/>
        <dbReference type="ChEBI" id="CHEBI:17544"/>
        <dbReference type="ChEBI" id="CHEBI:28938"/>
        <dbReference type="ChEBI" id="CHEBI:30616"/>
        <dbReference type="ChEBI" id="CHEBI:43474"/>
        <dbReference type="ChEBI" id="CHEBI:58228"/>
        <dbReference type="ChEBI" id="CHEBI:456216"/>
        <dbReference type="EC" id="6.3.4.16"/>
    </reaction>
</comment>
<name>A0A4Y6U6W1_9PROT</name>
<feature type="binding site" evidence="19">
    <location>
        <position position="852"/>
    </location>
    <ligand>
        <name>ATP</name>
        <dbReference type="ChEBI" id="CHEBI:30616"/>
        <label>2</label>
    </ligand>
</feature>
<dbReference type="Gene3D" id="3.40.50.1380">
    <property type="entry name" value="Methylglyoxal synthase-like domain"/>
    <property type="match status" value="1"/>
</dbReference>
<feature type="binding site" evidence="19">
    <location>
        <position position="169"/>
    </location>
    <ligand>
        <name>ATP</name>
        <dbReference type="ChEBI" id="CHEBI:30616"/>
        <label>1</label>
    </ligand>
</feature>
<evidence type="ECO:0000256" key="3">
    <source>
        <dbReference type="ARBA" id="ARBA00005077"/>
    </source>
</evidence>
<feature type="binding site" evidence="19">
    <location>
        <position position="797"/>
    </location>
    <ligand>
        <name>ATP</name>
        <dbReference type="ChEBI" id="CHEBI:30616"/>
        <label>2</label>
    </ligand>
</feature>
<feature type="binding site" evidence="19">
    <location>
        <position position="299"/>
    </location>
    <ligand>
        <name>Mn(2+)</name>
        <dbReference type="ChEBI" id="CHEBI:29035"/>
        <label>2</label>
    </ligand>
</feature>
<comment type="pathway">
    <text evidence="3 19">Amino-acid biosynthesis; L-arginine biosynthesis; carbamoyl phosphate from bicarbonate: step 1/1.</text>
</comment>
<dbReference type="InterPro" id="IPR005480">
    <property type="entry name" value="CPSase_lsu_oligo"/>
</dbReference>
<keyword evidence="13 19" id="KW-0665">Pyrimidine biosynthesis</keyword>
<keyword evidence="10 19" id="KW-0547">Nucleotide-binding</keyword>
<evidence type="ECO:0000256" key="5">
    <source>
        <dbReference type="ARBA" id="ARBA00022571"/>
    </source>
</evidence>
<feature type="binding site" evidence="19">
    <location>
        <position position="852"/>
    </location>
    <ligand>
        <name>Mn(2+)</name>
        <dbReference type="ChEBI" id="CHEBI:29035"/>
        <label>3</label>
    </ligand>
</feature>
<evidence type="ECO:0000256" key="14">
    <source>
        <dbReference type="ARBA" id="ARBA00023211"/>
    </source>
</evidence>
<evidence type="ECO:0000256" key="16">
    <source>
        <dbReference type="ARBA" id="ARBA00048816"/>
    </source>
</evidence>
<dbReference type="InterPro" id="IPR016185">
    <property type="entry name" value="PreATP-grasp_dom_sf"/>
</dbReference>
<feature type="binding site" evidence="19">
    <location>
        <position position="208"/>
    </location>
    <ligand>
        <name>ATP</name>
        <dbReference type="ChEBI" id="CHEBI:30616"/>
        <label>1</label>
    </ligand>
</feature>
<feature type="binding site" evidence="19">
    <location>
        <position position="765"/>
    </location>
    <ligand>
        <name>ATP</name>
        <dbReference type="ChEBI" id="CHEBI:30616"/>
        <label>2</label>
    </ligand>
</feature>
<comment type="pathway">
    <text evidence="2 19">Pyrimidine metabolism; UMP biosynthesis via de novo pathway; (S)-dihydroorotate from bicarbonate: step 1/3.</text>
</comment>
<feature type="binding site" evidence="19">
    <location>
        <position position="175"/>
    </location>
    <ligand>
        <name>ATP</name>
        <dbReference type="ChEBI" id="CHEBI:30616"/>
        <label>1</label>
    </ligand>
</feature>
<evidence type="ECO:0000256" key="12">
    <source>
        <dbReference type="ARBA" id="ARBA00022842"/>
    </source>
</evidence>
<feature type="binding site" evidence="19">
    <location>
        <position position="285"/>
    </location>
    <ligand>
        <name>ATP</name>
        <dbReference type="ChEBI" id="CHEBI:30616"/>
        <label>1</label>
    </ligand>
</feature>
<gene>
    <name evidence="19 22" type="primary">carB</name>
    <name evidence="22" type="ORF">E3E12_01645</name>
</gene>
<dbReference type="SMART" id="SM00851">
    <property type="entry name" value="MGS"/>
    <property type="match status" value="1"/>
</dbReference>
<comment type="caution">
    <text evidence="19">Lacks conserved residue(s) required for the propagation of feature annotation.</text>
</comment>
<keyword evidence="7 19" id="KW-0028">Amino-acid biosynthesis</keyword>